<dbReference type="RefSeq" id="WP_068113230.1">
    <property type="nucleotide sequence ID" value="NZ_CP015079.1"/>
</dbReference>
<dbReference type="AlphaFoldDB" id="A0A1A9GPK9"/>
<gene>
    <name evidence="3" type="ORF">I601_3819</name>
</gene>
<dbReference type="Proteomes" id="UP000077868">
    <property type="component" value="Chromosome"/>
</dbReference>
<organism evidence="3 4">
    <name type="scientific">Nocardioides dokdonensis FR1436</name>
    <dbReference type="NCBI Taxonomy" id="1300347"/>
    <lineage>
        <taxon>Bacteria</taxon>
        <taxon>Bacillati</taxon>
        <taxon>Actinomycetota</taxon>
        <taxon>Actinomycetes</taxon>
        <taxon>Propionibacteriales</taxon>
        <taxon>Nocardioidaceae</taxon>
        <taxon>Nocardioides</taxon>
    </lineage>
</organism>
<keyword evidence="4" id="KW-1185">Reference proteome</keyword>
<sequence length="251" mass="26520">MTDHESTSTTGSSTDRGAAGEQTSRLRAELAARRAASEIVAEANRLSDQAAAEAESMVAEAESLAAELVDEARQRADAIVARARAEAESLGDGAAAERAEMAELRTRVEALLAQIGGGLGDLGALLSTATRSEAVVAPRSWDDLEAQADADAEADAQPGPPPRIRESSLYAVASLPTRDQTTPESLREDAGPDDRTDVEVDSDPVTATATATEPVREFDRVIETETEPDRSDDLEDAGNDPRPLGWLFRGH</sequence>
<proteinExistence type="predicted"/>
<name>A0A1A9GPK9_9ACTN</name>
<evidence type="ECO:0000313" key="4">
    <source>
        <dbReference type="Proteomes" id="UP000077868"/>
    </source>
</evidence>
<keyword evidence="1" id="KW-0175">Coiled coil</keyword>
<dbReference type="PATRIC" id="fig|1300347.3.peg.3825"/>
<evidence type="ECO:0008006" key="5">
    <source>
        <dbReference type="Google" id="ProtNLM"/>
    </source>
</evidence>
<feature type="compositionally biased region" description="Basic and acidic residues" evidence="2">
    <location>
        <begin position="214"/>
        <end position="231"/>
    </location>
</feature>
<feature type="region of interest" description="Disordered" evidence="2">
    <location>
        <begin position="1"/>
        <end position="28"/>
    </location>
</feature>
<dbReference type="EMBL" id="CP015079">
    <property type="protein sequence ID" value="ANH40218.1"/>
    <property type="molecule type" value="Genomic_DNA"/>
</dbReference>
<evidence type="ECO:0000256" key="1">
    <source>
        <dbReference type="SAM" id="Coils"/>
    </source>
</evidence>
<evidence type="ECO:0000313" key="3">
    <source>
        <dbReference type="EMBL" id="ANH40218.1"/>
    </source>
</evidence>
<dbReference type="STRING" id="1300347.I601_3819"/>
<reference evidence="3 4" key="1">
    <citation type="submission" date="2016-03" db="EMBL/GenBank/DDBJ databases">
        <title>Complete genome sequence of a soil Actinobacterium, Nocardioides dokdonensis FR1436.</title>
        <authorList>
            <person name="Kwon S.-K."/>
            <person name="Kim K."/>
            <person name="Kim J.F."/>
        </authorList>
    </citation>
    <scope>NUCLEOTIDE SEQUENCE [LARGE SCALE GENOMIC DNA]</scope>
    <source>
        <strain evidence="3 4">FR1436</strain>
    </source>
</reference>
<feature type="compositionally biased region" description="Acidic residues" evidence="2">
    <location>
        <begin position="143"/>
        <end position="154"/>
    </location>
</feature>
<feature type="coiled-coil region" evidence="1">
    <location>
        <begin position="51"/>
        <end position="114"/>
    </location>
</feature>
<accession>A0A1A9GPK9</accession>
<protein>
    <recommendedName>
        <fullName evidence="5">V-type ATP synthase subunit E</fullName>
    </recommendedName>
</protein>
<dbReference type="KEGG" id="ndk:I601_3819"/>
<feature type="compositionally biased region" description="Basic and acidic residues" evidence="2">
    <location>
        <begin position="185"/>
        <end position="198"/>
    </location>
</feature>
<evidence type="ECO:0000256" key="2">
    <source>
        <dbReference type="SAM" id="MobiDB-lite"/>
    </source>
</evidence>
<feature type="region of interest" description="Disordered" evidence="2">
    <location>
        <begin position="141"/>
        <end position="251"/>
    </location>
</feature>